<dbReference type="PROSITE" id="PS51257">
    <property type="entry name" value="PROKAR_LIPOPROTEIN"/>
    <property type="match status" value="1"/>
</dbReference>
<proteinExistence type="predicted"/>
<evidence type="ECO:0000313" key="4">
    <source>
        <dbReference type="Proteomes" id="UP001648503"/>
    </source>
</evidence>
<name>A0ABQ8FI43_9FUNG</name>
<evidence type="ECO:0000256" key="2">
    <source>
        <dbReference type="SAM" id="SignalP"/>
    </source>
</evidence>
<feature type="compositionally biased region" description="Basic and acidic residues" evidence="1">
    <location>
        <begin position="102"/>
        <end position="117"/>
    </location>
</feature>
<evidence type="ECO:0000256" key="1">
    <source>
        <dbReference type="SAM" id="MobiDB-lite"/>
    </source>
</evidence>
<sequence length="178" mass="19103">MKFNALVVAAMVITSVNAAGKGGLWSCFGLGCRSKSRMARDSQAYGQKSGMPQTPSDNELGPGLSQGPSRERVEKAVRDIESKSTQDPQKYGSKVVVPGGPSEDRVEKAVRDIESKSTQDSQKYGSKVVMPGGQSEDRVGEAVRNLELKTIQSLSEDNSKSEWSQGPPGNELGKSKRI</sequence>
<dbReference type="EMBL" id="JAFCIX010000102">
    <property type="protein sequence ID" value="KAH6598637.1"/>
    <property type="molecule type" value="Genomic_DNA"/>
</dbReference>
<feature type="region of interest" description="Disordered" evidence="1">
    <location>
        <begin position="38"/>
        <end position="178"/>
    </location>
</feature>
<protein>
    <submittedName>
        <fullName evidence="3">Uncharacterized protein</fullName>
    </submittedName>
</protein>
<comment type="caution">
    <text evidence="3">The sequence shown here is derived from an EMBL/GenBank/DDBJ whole genome shotgun (WGS) entry which is preliminary data.</text>
</comment>
<organism evidence="3 4">
    <name type="scientific">Batrachochytrium salamandrivorans</name>
    <dbReference type="NCBI Taxonomy" id="1357716"/>
    <lineage>
        <taxon>Eukaryota</taxon>
        <taxon>Fungi</taxon>
        <taxon>Fungi incertae sedis</taxon>
        <taxon>Chytridiomycota</taxon>
        <taxon>Chytridiomycota incertae sedis</taxon>
        <taxon>Chytridiomycetes</taxon>
        <taxon>Rhizophydiales</taxon>
        <taxon>Rhizophydiales incertae sedis</taxon>
        <taxon>Batrachochytrium</taxon>
    </lineage>
</organism>
<feature type="compositionally biased region" description="Basic and acidic residues" evidence="1">
    <location>
        <begin position="135"/>
        <end position="147"/>
    </location>
</feature>
<keyword evidence="2" id="KW-0732">Signal</keyword>
<accession>A0ABQ8FI43</accession>
<keyword evidence="4" id="KW-1185">Reference proteome</keyword>
<dbReference type="Proteomes" id="UP001648503">
    <property type="component" value="Unassembled WGS sequence"/>
</dbReference>
<reference evidence="3 4" key="1">
    <citation type="submission" date="2021-02" db="EMBL/GenBank/DDBJ databases">
        <title>Variation within the Batrachochytrium salamandrivorans European outbreak.</title>
        <authorList>
            <person name="Kelly M."/>
            <person name="Pasmans F."/>
            <person name="Shea T.P."/>
            <person name="Munoz J.F."/>
            <person name="Carranza S."/>
            <person name="Cuomo C.A."/>
            <person name="Martel A."/>
        </authorList>
    </citation>
    <scope>NUCLEOTIDE SEQUENCE [LARGE SCALE GENOMIC DNA]</scope>
    <source>
        <strain evidence="3 4">AMFP18/2</strain>
    </source>
</reference>
<feature type="compositionally biased region" description="Polar residues" evidence="1">
    <location>
        <begin position="150"/>
        <end position="164"/>
    </location>
</feature>
<feature type="compositionally biased region" description="Basic and acidic residues" evidence="1">
    <location>
        <begin position="69"/>
        <end position="84"/>
    </location>
</feature>
<feature type="chain" id="PRO_5046890547" evidence="2">
    <location>
        <begin position="19"/>
        <end position="178"/>
    </location>
</feature>
<gene>
    <name evidence="3" type="ORF">BASA50_003673</name>
</gene>
<feature type="compositionally biased region" description="Polar residues" evidence="1">
    <location>
        <begin position="44"/>
        <end position="57"/>
    </location>
</feature>
<feature type="signal peptide" evidence="2">
    <location>
        <begin position="1"/>
        <end position="18"/>
    </location>
</feature>
<evidence type="ECO:0000313" key="3">
    <source>
        <dbReference type="EMBL" id="KAH6598637.1"/>
    </source>
</evidence>